<sequence length="98" mass="11596">MIKKYKKKDGTTAYMFVAYLGTDPITGKQKKTTRRGFKTEREAKIAEAKLQTEISRNGFLNNDITTFKEVYELWLEQYQNTVRESTYQRVLTLLIQLY</sequence>
<dbReference type="AlphaFoldDB" id="A0A2X2JSP5"/>
<evidence type="ECO:0000313" key="4">
    <source>
        <dbReference type="EMBL" id="SPZ97014.1"/>
    </source>
</evidence>
<dbReference type="Proteomes" id="UP000249913">
    <property type="component" value="Unassembled WGS sequence"/>
</dbReference>
<dbReference type="EMBL" id="UAUX01000003">
    <property type="protein sequence ID" value="SPZ97014.1"/>
    <property type="molecule type" value="Genomic_DNA"/>
</dbReference>
<evidence type="ECO:0000313" key="5">
    <source>
        <dbReference type="Proteomes" id="UP000249913"/>
    </source>
</evidence>
<dbReference type="Gene3D" id="1.10.150.130">
    <property type="match status" value="1"/>
</dbReference>
<keyword evidence="1" id="KW-0238">DNA-binding</keyword>
<evidence type="ECO:0000259" key="2">
    <source>
        <dbReference type="Pfam" id="PF14657"/>
    </source>
</evidence>
<dbReference type="GO" id="GO:0015074">
    <property type="term" value="P:DNA integration"/>
    <property type="evidence" value="ECO:0007669"/>
    <property type="project" value="InterPro"/>
</dbReference>
<organism evidence="4 5">
    <name type="scientific">Staphylococcus aureus</name>
    <dbReference type="NCBI Taxonomy" id="1280"/>
    <lineage>
        <taxon>Bacteria</taxon>
        <taxon>Bacillati</taxon>
        <taxon>Bacillota</taxon>
        <taxon>Bacilli</taxon>
        <taxon>Bacillales</taxon>
        <taxon>Staphylococcaceae</taxon>
        <taxon>Staphylococcus</taxon>
    </lineage>
</organism>
<dbReference type="InterPro" id="IPR028259">
    <property type="entry name" value="AP2-like_int_N"/>
</dbReference>
<evidence type="ECO:0000256" key="1">
    <source>
        <dbReference type="ARBA" id="ARBA00023125"/>
    </source>
</evidence>
<dbReference type="Pfam" id="PF14657">
    <property type="entry name" value="Arm-DNA-bind_4"/>
    <property type="match status" value="1"/>
</dbReference>
<accession>A0A2X2JSP5</accession>
<feature type="domain" description="Integrase SAM-like N-terminal" evidence="3">
    <location>
        <begin position="66"/>
        <end position="89"/>
    </location>
</feature>
<protein>
    <submittedName>
        <fullName evidence="4">Integrase</fullName>
    </submittedName>
</protein>
<dbReference type="Pfam" id="PF14659">
    <property type="entry name" value="Phage_int_SAM_3"/>
    <property type="match status" value="1"/>
</dbReference>
<dbReference type="InterPro" id="IPR010998">
    <property type="entry name" value="Integrase_recombinase_N"/>
</dbReference>
<dbReference type="GO" id="GO:0003677">
    <property type="term" value="F:DNA binding"/>
    <property type="evidence" value="ECO:0007669"/>
    <property type="project" value="UniProtKB-KW"/>
</dbReference>
<proteinExistence type="predicted"/>
<evidence type="ECO:0000259" key="3">
    <source>
        <dbReference type="Pfam" id="PF14659"/>
    </source>
</evidence>
<dbReference type="InterPro" id="IPR004107">
    <property type="entry name" value="Integrase_SAM-like_N"/>
</dbReference>
<feature type="domain" description="AP2-like integrase N-terminal" evidence="2">
    <location>
        <begin position="14"/>
        <end position="57"/>
    </location>
</feature>
<gene>
    <name evidence="4" type="ORF">NCTC7878_00436</name>
</gene>
<reference evidence="4 5" key="1">
    <citation type="submission" date="2018-06" db="EMBL/GenBank/DDBJ databases">
        <authorList>
            <consortium name="Pathogen Informatics"/>
            <person name="Doyle S."/>
        </authorList>
    </citation>
    <scope>NUCLEOTIDE SEQUENCE [LARGE SCALE GENOMIC DNA]</scope>
    <source>
        <strain evidence="4 5">NCTC7878</strain>
    </source>
</reference>
<name>A0A2X2JSP5_STAAU</name>